<keyword evidence="1" id="KW-1133">Transmembrane helix</keyword>
<dbReference type="EMBL" id="GGEC01057361">
    <property type="protein sequence ID" value="MBX37845.1"/>
    <property type="molecule type" value="Transcribed_RNA"/>
</dbReference>
<evidence type="ECO:0000256" key="1">
    <source>
        <dbReference type="SAM" id="Phobius"/>
    </source>
</evidence>
<evidence type="ECO:0000313" key="2">
    <source>
        <dbReference type="EMBL" id="MBX37845.1"/>
    </source>
</evidence>
<dbReference type="AlphaFoldDB" id="A0A2P2N5X1"/>
<organism evidence="2">
    <name type="scientific">Rhizophora mucronata</name>
    <name type="common">Asiatic mangrove</name>
    <dbReference type="NCBI Taxonomy" id="61149"/>
    <lineage>
        <taxon>Eukaryota</taxon>
        <taxon>Viridiplantae</taxon>
        <taxon>Streptophyta</taxon>
        <taxon>Embryophyta</taxon>
        <taxon>Tracheophyta</taxon>
        <taxon>Spermatophyta</taxon>
        <taxon>Magnoliopsida</taxon>
        <taxon>eudicotyledons</taxon>
        <taxon>Gunneridae</taxon>
        <taxon>Pentapetalae</taxon>
        <taxon>rosids</taxon>
        <taxon>fabids</taxon>
        <taxon>Malpighiales</taxon>
        <taxon>Rhizophoraceae</taxon>
        <taxon>Rhizophora</taxon>
    </lineage>
</organism>
<proteinExistence type="predicted"/>
<sequence length="58" mass="6394">MLLYNMTHKPPTSSITYWLNVSIIVVFSGTGIVGAFSSIRKLALDANKFQLFSSDVVD</sequence>
<feature type="transmembrane region" description="Helical" evidence="1">
    <location>
        <begin position="15"/>
        <end position="39"/>
    </location>
</feature>
<protein>
    <submittedName>
        <fullName evidence="2">Uncharacterized protein</fullName>
    </submittedName>
</protein>
<keyword evidence="1" id="KW-0812">Transmembrane</keyword>
<keyword evidence="1" id="KW-0472">Membrane</keyword>
<name>A0A2P2N5X1_RHIMU</name>
<reference evidence="2" key="1">
    <citation type="submission" date="2018-02" db="EMBL/GenBank/DDBJ databases">
        <title>Rhizophora mucronata_Transcriptome.</title>
        <authorList>
            <person name="Meera S.P."/>
            <person name="Sreeshan A."/>
            <person name="Augustine A."/>
        </authorList>
    </citation>
    <scope>NUCLEOTIDE SEQUENCE</scope>
    <source>
        <tissue evidence="2">Leaf</tissue>
    </source>
</reference>
<accession>A0A2P2N5X1</accession>